<dbReference type="PANTHER" id="PTHR10380:SF173">
    <property type="entry name" value="CUTICULAR PROTEIN 47EF, ISOFORM C-RELATED"/>
    <property type="match status" value="1"/>
</dbReference>
<evidence type="ECO:0000256" key="1">
    <source>
        <dbReference type="ARBA" id="ARBA00022460"/>
    </source>
</evidence>
<evidence type="ECO:0000313" key="3">
    <source>
        <dbReference type="EMBL" id="CAL1674399.1"/>
    </source>
</evidence>
<evidence type="ECO:0008006" key="5">
    <source>
        <dbReference type="Google" id="ProtNLM"/>
    </source>
</evidence>
<protein>
    <recommendedName>
        <fullName evidence="5">Larval cuticle protein lcp-17</fullName>
    </recommendedName>
</protein>
<reference evidence="3 4" key="1">
    <citation type="submission" date="2024-04" db="EMBL/GenBank/DDBJ databases">
        <authorList>
            <consortium name="Molecular Ecology Group"/>
        </authorList>
    </citation>
    <scope>NUCLEOTIDE SEQUENCE [LARGE SCALE GENOMIC DNA]</scope>
</reference>
<gene>
    <name evidence="3" type="ORF">LPLAT_LOCUS1074</name>
</gene>
<sequence length="174" mass="19440">MNSLTITLYVLTKATVRILAETEKLSIIMAPSTAPHISKILPTPILNQYYVSTTAVPTTVSAVFDTTSRTTTTTTPRVTTLRYYPRTSNSLYSYKYNTDTGIQAQEDGHLNNKGTDQKARGSYSYTDNDGNTFQVSYIANENGFQPEGAHLPRVPPRIKKVLQYIAEHPEENEE</sequence>
<dbReference type="Proteomes" id="UP001497644">
    <property type="component" value="Chromosome 1"/>
</dbReference>
<dbReference type="PANTHER" id="PTHR10380">
    <property type="entry name" value="CUTICLE PROTEIN"/>
    <property type="match status" value="1"/>
</dbReference>
<dbReference type="GO" id="GO:0008010">
    <property type="term" value="F:structural constituent of chitin-based larval cuticle"/>
    <property type="evidence" value="ECO:0007669"/>
    <property type="project" value="TreeGrafter"/>
</dbReference>
<evidence type="ECO:0000313" key="4">
    <source>
        <dbReference type="Proteomes" id="UP001497644"/>
    </source>
</evidence>
<dbReference type="Pfam" id="PF00379">
    <property type="entry name" value="Chitin_bind_4"/>
    <property type="match status" value="1"/>
</dbReference>
<dbReference type="PROSITE" id="PS00233">
    <property type="entry name" value="CHIT_BIND_RR_1"/>
    <property type="match status" value="1"/>
</dbReference>
<dbReference type="PROSITE" id="PS51155">
    <property type="entry name" value="CHIT_BIND_RR_2"/>
    <property type="match status" value="1"/>
</dbReference>
<accession>A0AAV2N4G3</accession>
<keyword evidence="4" id="KW-1185">Reference proteome</keyword>
<name>A0AAV2N4G3_9HYME</name>
<proteinExistence type="predicted"/>
<dbReference type="EMBL" id="OZ034824">
    <property type="protein sequence ID" value="CAL1674399.1"/>
    <property type="molecule type" value="Genomic_DNA"/>
</dbReference>
<organism evidence="3 4">
    <name type="scientific">Lasius platythorax</name>
    <dbReference type="NCBI Taxonomy" id="488582"/>
    <lineage>
        <taxon>Eukaryota</taxon>
        <taxon>Metazoa</taxon>
        <taxon>Ecdysozoa</taxon>
        <taxon>Arthropoda</taxon>
        <taxon>Hexapoda</taxon>
        <taxon>Insecta</taxon>
        <taxon>Pterygota</taxon>
        <taxon>Neoptera</taxon>
        <taxon>Endopterygota</taxon>
        <taxon>Hymenoptera</taxon>
        <taxon>Apocrita</taxon>
        <taxon>Aculeata</taxon>
        <taxon>Formicoidea</taxon>
        <taxon>Formicidae</taxon>
        <taxon>Formicinae</taxon>
        <taxon>Lasius</taxon>
        <taxon>Lasius</taxon>
    </lineage>
</organism>
<dbReference type="InterPro" id="IPR050468">
    <property type="entry name" value="Cuticle_Struct_Prot"/>
</dbReference>
<dbReference type="InterPro" id="IPR031311">
    <property type="entry name" value="CHIT_BIND_RR_consensus"/>
</dbReference>
<dbReference type="InterPro" id="IPR000618">
    <property type="entry name" value="Insect_cuticle"/>
</dbReference>
<dbReference type="PRINTS" id="PR00947">
    <property type="entry name" value="CUTICLE"/>
</dbReference>
<dbReference type="AlphaFoldDB" id="A0AAV2N4G3"/>
<evidence type="ECO:0000256" key="2">
    <source>
        <dbReference type="PROSITE-ProRule" id="PRU00497"/>
    </source>
</evidence>
<dbReference type="GO" id="GO:0062129">
    <property type="term" value="C:chitin-based extracellular matrix"/>
    <property type="evidence" value="ECO:0007669"/>
    <property type="project" value="TreeGrafter"/>
</dbReference>
<keyword evidence="1 2" id="KW-0193">Cuticle</keyword>